<sequence length="589" mass="65921">MPDQYRTEERTLSGQDTSNPNCLLALAKYHLTRRRDGDDTAPKTLSKRSYSKSNGVDGRGGKSSVHRALFVPEIVRLIFGFVQAWDEENPAGECIGFVTATGGKRSLAYLARTCRFFHEPAIDALWTNLESIDPLIKLLPRRMWGKKRCPLLVRRFMRKKHWEIFQKYASRVKTLRGPSYGLSTATQHTVMAAIASHPKATRPLFPQLTEIVWREIRMFHRTEPCVSLLKYFMGPSVTQITLKLNCWPYHITSEMDVLAEMSKLCPNVVSFAAQFPPSSHSDPFEEVGDIVSNWKKLRALHSCALPQSVMDQLISRNTLESLAIELNNSIYPPYSGRLPESLHTFSLGGSSAIVCTRYLKNVHASPTSLTMRIGADDSTIEDVAELFRILPDHFSNTTVQTFSSELTSSYWMSRSTESFRLDLAVLQPILVFTSLRTVDLSFFSTAGLDDDACTTMARSWPVLESLELGTADILMERPVATVRGLMAFLVHCPCLTNLAMVFDGTCRIPDASDIPSGVVNTRIKQINVAHSPLKDVNAMATCLGTLMPCLKKVDIVQIGREDDGEPEGRWDEVQKMLTCSLRSQGINTD</sequence>
<reference evidence="2 3" key="1">
    <citation type="submission" date="2014-04" db="EMBL/GenBank/DDBJ databases">
        <authorList>
            <consortium name="DOE Joint Genome Institute"/>
            <person name="Kuo A."/>
            <person name="Kohler A."/>
            <person name="Costa M.D."/>
            <person name="Nagy L.G."/>
            <person name="Floudas D."/>
            <person name="Copeland A."/>
            <person name="Barry K.W."/>
            <person name="Cichocki N."/>
            <person name="Veneault-Fourrey C."/>
            <person name="LaButti K."/>
            <person name="Lindquist E.A."/>
            <person name="Lipzen A."/>
            <person name="Lundell T."/>
            <person name="Morin E."/>
            <person name="Murat C."/>
            <person name="Sun H."/>
            <person name="Tunlid A."/>
            <person name="Henrissat B."/>
            <person name="Grigoriev I.V."/>
            <person name="Hibbett D.S."/>
            <person name="Martin F."/>
            <person name="Nordberg H.P."/>
            <person name="Cantor M.N."/>
            <person name="Hua S.X."/>
        </authorList>
    </citation>
    <scope>NUCLEOTIDE SEQUENCE [LARGE SCALE GENOMIC DNA]</scope>
    <source>
        <strain evidence="2 3">Marx 270</strain>
    </source>
</reference>
<dbReference type="OrthoDB" id="3067012at2759"/>
<dbReference type="Proteomes" id="UP000054217">
    <property type="component" value="Unassembled WGS sequence"/>
</dbReference>
<evidence type="ECO:0000256" key="1">
    <source>
        <dbReference type="SAM" id="MobiDB-lite"/>
    </source>
</evidence>
<gene>
    <name evidence="2" type="ORF">M404DRAFT_1005909</name>
</gene>
<evidence type="ECO:0000313" key="3">
    <source>
        <dbReference type="Proteomes" id="UP000054217"/>
    </source>
</evidence>
<feature type="region of interest" description="Disordered" evidence="1">
    <location>
        <begin position="35"/>
        <end position="63"/>
    </location>
</feature>
<reference evidence="3" key="2">
    <citation type="submission" date="2015-01" db="EMBL/GenBank/DDBJ databases">
        <title>Evolutionary Origins and Diversification of the Mycorrhizal Mutualists.</title>
        <authorList>
            <consortium name="DOE Joint Genome Institute"/>
            <consortium name="Mycorrhizal Genomics Consortium"/>
            <person name="Kohler A."/>
            <person name="Kuo A."/>
            <person name="Nagy L.G."/>
            <person name="Floudas D."/>
            <person name="Copeland A."/>
            <person name="Barry K.W."/>
            <person name="Cichocki N."/>
            <person name="Veneault-Fourrey C."/>
            <person name="LaButti K."/>
            <person name="Lindquist E.A."/>
            <person name="Lipzen A."/>
            <person name="Lundell T."/>
            <person name="Morin E."/>
            <person name="Murat C."/>
            <person name="Riley R."/>
            <person name="Ohm R."/>
            <person name="Sun H."/>
            <person name="Tunlid A."/>
            <person name="Henrissat B."/>
            <person name="Grigoriev I.V."/>
            <person name="Hibbett D.S."/>
            <person name="Martin F."/>
        </authorList>
    </citation>
    <scope>NUCLEOTIDE SEQUENCE [LARGE SCALE GENOMIC DNA]</scope>
    <source>
        <strain evidence="3">Marx 270</strain>
    </source>
</reference>
<dbReference type="HOGENOM" id="CLU_021164_0_2_1"/>
<dbReference type="InParanoid" id="A0A0C3NQZ2"/>
<name>A0A0C3NQZ2_PISTI</name>
<evidence type="ECO:0008006" key="4">
    <source>
        <dbReference type="Google" id="ProtNLM"/>
    </source>
</evidence>
<protein>
    <recommendedName>
        <fullName evidence="4">F-box domain-containing protein</fullName>
    </recommendedName>
</protein>
<dbReference type="InterPro" id="IPR032675">
    <property type="entry name" value="LRR_dom_sf"/>
</dbReference>
<evidence type="ECO:0000313" key="2">
    <source>
        <dbReference type="EMBL" id="KIN97733.1"/>
    </source>
</evidence>
<dbReference type="Gene3D" id="3.80.10.10">
    <property type="entry name" value="Ribonuclease Inhibitor"/>
    <property type="match status" value="1"/>
</dbReference>
<keyword evidence="3" id="KW-1185">Reference proteome</keyword>
<organism evidence="2 3">
    <name type="scientific">Pisolithus tinctorius Marx 270</name>
    <dbReference type="NCBI Taxonomy" id="870435"/>
    <lineage>
        <taxon>Eukaryota</taxon>
        <taxon>Fungi</taxon>
        <taxon>Dikarya</taxon>
        <taxon>Basidiomycota</taxon>
        <taxon>Agaricomycotina</taxon>
        <taxon>Agaricomycetes</taxon>
        <taxon>Agaricomycetidae</taxon>
        <taxon>Boletales</taxon>
        <taxon>Sclerodermatineae</taxon>
        <taxon>Pisolithaceae</taxon>
        <taxon>Pisolithus</taxon>
    </lineage>
</organism>
<proteinExistence type="predicted"/>
<dbReference type="AlphaFoldDB" id="A0A0C3NQZ2"/>
<accession>A0A0C3NQZ2</accession>
<dbReference type="STRING" id="870435.A0A0C3NQZ2"/>
<dbReference type="EMBL" id="KN832025">
    <property type="protein sequence ID" value="KIN97733.1"/>
    <property type="molecule type" value="Genomic_DNA"/>
</dbReference>